<dbReference type="Proteomes" id="UP000695022">
    <property type="component" value="Unplaced"/>
</dbReference>
<dbReference type="GeneID" id="106816503"/>
<feature type="region of interest" description="Disordered" evidence="1">
    <location>
        <begin position="1"/>
        <end position="38"/>
    </location>
</feature>
<evidence type="ECO:0000313" key="4">
    <source>
        <dbReference type="RefSeq" id="XP_014676616.1"/>
    </source>
</evidence>
<evidence type="ECO:0000313" key="3">
    <source>
        <dbReference type="Proteomes" id="UP000695022"/>
    </source>
</evidence>
<dbReference type="InterPro" id="IPR001584">
    <property type="entry name" value="Integrase_cat-core"/>
</dbReference>
<feature type="compositionally biased region" description="Basic and acidic residues" evidence="1">
    <location>
        <begin position="1"/>
        <end position="12"/>
    </location>
</feature>
<proteinExistence type="predicted"/>
<dbReference type="InterPro" id="IPR036397">
    <property type="entry name" value="RNaseH_sf"/>
</dbReference>
<dbReference type="PROSITE" id="PS50994">
    <property type="entry name" value="INTEGRASE"/>
    <property type="match status" value="1"/>
</dbReference>
<dbReference type="InterPro" id="IPR043502">
    <property type="entry name" value="DNA/RNA_pol_sf"/>
</dbReference>
<evidence type="ECO:0000256" key="1">
    <source>
        <dbReference type="SAM" id="MobiDB-lite"/>
    </source>
</evidence>
<feature type="compositionally biased region" description="Basic and acidic residues" evidence="1">
    <location>
        <begin position="1424"/>
        <end position="1438"/>
    </location>
</feature>
<dbReference type="SUPFAM" id="SSF56672">
    <property type="entry name" value="DNA/RNA polymerases"/>
    <property type="match status" value="1"/>
</dbReference>
<feature type="region of interest" description="Disordered" evidence="1">
    <location>
        <begin position="540"/>
        <end position="561"/>
    </location>
</feature>
<gene>
    <name evidence="4" type="primary">LOC106816503</name>
</gene>
<reference evidence="4" key="1">
    <citation type="submission" date="2025-08" db="UniProtKB">
        <authorList>
            <consortium name="RefSeq"/>
        </authorList>
    </citation>
    <scope>IDENTIFICATION</scope>
</reference>
<dbReference type="InterPro" id="IPR012337">
    <property type="entry name" value="RNaseH-like_sf"/>
</dbReference>
<dbReference type="InterPro" id="IPR008042">
    <property type="entry name" value="Retrotrans_Pao"/>
</dbReference>
<sequence length="1892" mass="213869">MSTQPERKKPHEPTVTSSHFTPPSIPATSVAISGARPPFASPTFKETAAHREEVRQFVTSWSLLGEQISNRSSQLLGSHVPSFDNSTCITTSSKGLQEKEVAANEAEVQALESSVEGQSRGASVVNLPAADPKTRTAAYIHGTPDNTDVHLNPLAREFTEQDRGDDHKIRLHVFPEKSRGDVYSSPEVRTEARHYLPETDNYNRQDYSRRQDPVQVNSLTHRANCDPLPNTRQLTQYLMRKDLTISRLYVFDGTPESYRTWKATVKSVMEELDVNNSEELDLLLKWSGPSCKQQILSIKSASAGNPSLGLLRAWERLEERFGSAEMVESSIKLRVKSFPKILPNNVKVLYDFADLVSEIEALMLEPKLETLLAYYNSSSGVTPLVCKLPYFLQDKWTSSAIGFTKKHHVVYPPFTHFAAFIREQSNLRNNPSFWYSRVDETLSNRNPQKVQNTANPQRVQNNVTVRKLDTQVTTVCPIHNTQHPLSECMVFRFKSMSERKRILLENNLCFRCCKTDKHTRRMCKEQVKCNICSSDFHPSAMHPNRSPSQHGGEGEGSNRPAVSNKCTKVCNGRFEGRSCSKTVLARVYPTGKPHLGQLMYVILDDQSNRTLGRPEFFDLMHVPNGTTQPYTLVSCAGGINTQGRCARGLTISSVDERFSVEVPSILECDQVPNERAEIPTPEVISHHRHLNCVPIPALDPRCEILLLIGRDVPEVHHVHDQVIGPVGSPFAQRLNLGWVVVGNVCLGRTHKPDVVGVRKTNVLGDGRPTVFEPCVSTFMVKDRPAVMGLGSDVFWKTQFDDKPALSQEDRAFLAIMDGHFHKGSDGRWTSPLPFRNPRPHLPNNRCQALRRARALDINLRKNPIKREHLVTFMEGIIDSRHAEVAPVLHSEEECWYLPFFGIYHPKKPDKIRGVFDSSATHEGTSLNKVLLKGPDLTNSLLGVLLRFRRESVAVMVDVEQMFYCFSVSESDRNFLRFFWYENNDPNKALIEYRMNKHVFGNSPSPAVASYGLRRTVAECESEFGSDVKQFVEKDFYVDDGLTSVATPAEAVSLLQRTQKALATAGIRLHKISSNSREVLDAFPPGDIARDLKNLELGSDDVPMQRSLGMCWDLQTDSFMFEVSRHFKPYTRRGVLSTINRLFDPLGLLSPVTIRGKLMLRDMIEETKDWDEPLSERFKNSWTEWEQSLQNLASLRMVRRYPERKPETELHVYSDASEQAIAAVAFLRTVDQDGNGKVGFVFGKAKVAPRHGHTIPRLELCAAVLAVQVAETVVEELSLPQRCVTFHCDSKVVLGYIANQTRRFYIYVANRVSRILKFSTPDQWLYVCSEMNPADIGTRGIAPSLLAQSVWIQGPSEIQPRDSDQKVHSLVNPDGDDELRREVHVEKLSARSTNGLGTERFSRFSVWWKLVTAMSLLRYIAGRNRKENSSGTERPESQKHKTPGSFKETEGFIIREVQREYFSREIDHLKEKKPLLRASSIWSLSPFLDEKGILRVGGRLRRGELDASEKQPILIPGRHHIATLLTRHYHERVQHQGRHFTEGAIRSAGYWITGGKRLVSSVIYRCVKCRRLRGTLCHQKMADLPVDRITPTPPFTCVGVDVFGPWDIVTRRTRGGAAASKRWAVMFTCLVMRAIHVEVIESMSSSSFINAMRRFTALRGPVQEYRSDRGTNFVGATSELGINVAEGNVKDFLDKSGSFWVFNPPHASHFGGAWERMIGVTRRILDSMLLGPHKDLTHEVLSTFLAEASAIVNARPLVPVSTDTEYPHLLSPSVMLTQKTGSQAETFQHLDEKDMFQSQWKHVQVLAERFWNQWRQEYLASLQSRRKWQTETPNVSVGDVVLLKDNDAARNDWPTGVIVCASASDDGLVRKVRVRSFTIISDRATLVSWNKDD</sequence>
<protein>
    <submittedName>
        <fullName evidence="4">Uncharacterized protein LOC106816503</fullName>
    </submittedName>
</protein>
<dbReference type="Gene3D" id="3.30.420.10">
    <property type="entry name" value="Ribonuclease H-like superfamily/Ribonuclease H"/>
    <property type="match status" value="1"/>
</dbReference>
<feature type="domain" description="Integrase catalytic" evidence="2">
    <location>
        <begin position="1589"/>
        <end position="1774"/>
    </location>
</feature>
<dbReference type="CDD" id="cd01644">
    <property type="entry name" value="RT_pepA17"/>
    <property type="match status" value="1"/>
</dbReference>
<name>A0ABM1EWP5_PRICU</name>
<feature type="region of interest" description="Disordered" evidence="1">
    <location>
        <begin position="1424"/>
        <end position="1446"/>
    </location>
</feature>
<dbReference type="PANTHER" id="PTHR47331:SF6">
    <property type="entry name" value="DOUBLECORTIN DOMAIN-CONTAINING PROTEIN"/>
    <property type="match status" value="1"/>
</dbReference>
<feature type="compositionally biased region" description="Polar residues" evidence="1">
    <location>
        <begin position="14"/>
        <end position="31"/>
    </location>
</feature>
<keyword evidence="3" id="KW-1185">Reference proteome</keyword>
<dbReference type="PANTHER" id="PTHR47331">
    <property type="entry name" value="PHD-TYPE DOMAIN-CONTAINING PROTEIN"/>
    <property type="match status" value="1"/>
</dbReference>
<evidence type="ECO:0000259" key="2">
    <source>
        <dbReference type="PROSITE" id="PS50994"/>
    </source>
</evidence>
<organism evidence="3 4">
    <name type="scientific">Priapulus caudatus</name>
    <name type="common">Priapulid worm</name>
    <dbReference type="NCBI Taxonomy" id="37621"/>
    <lineage>
        <taxon>Eukaryota</taxon>
        <taxon>Metazoa</taxon>
        <taxon>Ecdysozoa</taxon>
        <taxon>Scalidophora</taxon>
        <taxon>Priapulida</taxon>
        <taxon>Priapulimorpha</taxon>
        <taxon>Priapulimorphida</taxon>
        <taxon>Priapulidae</taxon>
        <taxon>Priapulus</taxon>
    </lineage>
</organism>
<accession>A0ABM1EWP5</accession>
<dbReference type="SUPFAM" id="SSF53098">
    <property type="entry name" value="Ribonuclease H-like"/>
    <property type="match status" value="1"/>
</dbReference>
<dbReference type="RefSeq" id="XP_014676616.1">
    <property type="nucleotide sequence ID" value="XM_014821130.1"/>
</dbReference>
<dbReference type="InterPro" id="IPR040676">
    <property type="entry name" value="DUF5641"/>
</dbReference>
<dbReference type="Pfam" id="PF18701">
    <property type="entry name" value="DUF5641"/>
    <property type="match status" value="1"/>
</dbReference>
<dbReference type="Pfam" id="PF05380">
    <property type="entry name" value="Peptidase_A17"/>
    <property type="match status" value="1"/>
</dbReference>